<dbReference type="EMBL" id="MRAD01000024">
    <property type="protein sequence ID" value="OOO61211.1"/>
    <property type="molecule type" value="Genomic_DNA"/>
</dbReference>
<organism evidence="2 3">
    <name type="scientific">Clostridium tepidum</name>
    <dbReference type="NCBI Taxonomy" id="1962263"/>
    <lineage>
        <taxon>Bacteria</taxon>
        <taxon>Bacillati</taxon>
        <taxon>Bacillota</taxon>
        <taxon>Clostridia</taxon>
        <taxon>Eubacteriales</taxon>
        <taxon>Clostridiaceae</taxon>
        <taxon>Clostridium</taxon>
    </lineage>
</organism>
<evidence type="ECO:0000313" key="3">
    <source>
        <dbReference type="Proteomes" id="UP000190206"/>
    </source>
</evidence>
<keyword evidence="1" id="KW-0472">Membrane</keyword>
<evidence type="ECO:0000313" key="2">
    <source>
        <dbReference type="EMBL" id="OOO61211.1"/>
    </source>
</evidence>
<dbReference type="Proteomes" id="UP000190206">
    <property type="component" value="Unassembled WGS sequence"/>
</dbReference>
<accession>A0ABX3L155</accession>
<keyword evidence="1" id="KW-0812">Transmembrane</keyword>
<feature type="transmembrane region" description="Helical" evidence="1">
    <location>
        <begin position="6"/>
        <end position="27"/>
    </location>
</feature>
<name>A0ABX3L155_9CLOT</name>
<comment type="caution">
    <text evidence="2">The sequence shown here is derived from an EMBL/GenBank/DDBJ whole genome shotgun (WGS) entry which is preliminary data.</text>
</comment>
<evidence type="ECO:0008006" key="4">
    <source>
        <dbReference type="Google" id="ProtNLM"/>
    </source>
</evidence>
<gene>
    <name evidence="2" type="ORF">BS637_13460</name>
</gene>
<evidence type="ECO:0000256" key="1">
    <source>
        <dbReference type="SAM" id="Phobius"/>
    </source>
</evidence>
<sequence>MMKNSFLKNIFCFIILLLFFYSFFNLVPIKYNKSTKEYNGYYYSTELKKLKSEKPIKVKFTLKSYTKFDLFKLNKSNKFKGELLINDTKYEIKKLNIVDNKYIGTFSNNNSNNNFSVIFISKDLNKVSINYNKSYDIWCTNKNLDDIKSFRKNFLD</sequence>
<reference evidence="2 3" key="1">
    <citation type="submission" date="2016-12" db="EMBL/GenBank/DDBJ databases">
        <title>Clostridium tepidum sp. nov., a close relative of Clostridium sporogenes and Clostridium botulinum Group I.</title>
        <authorList>
            <person name="Dobritsa A.P."/>
            <person name="Kutumbaka K."/>
            <person name="Werner K."/>
            <person name="Samadpour M."/>
        </authorList>
    </citation>
    <scope>NUCLEOTIDE SEQUENCE [LARGE SCALE GENOMIC DNA]</scope>
    <source>
        <strain evidence="2 3">PE</strain>
    </source>
</reference>
<proteinExistence type="predicted"/>
<keyword evidence="3" id="KW-1185">Reference proteome</keyword>
<protein>
    <recommendedName>
        <fullName evidence="4">Lipoprotein</fullName>
    </recommendedName>
</protein>
<keyword evidence="1" id="KW-1133">Transmembrane helix</keyword>